<keyword evidence="1" id="KW-0479">Metal-binding</keyword>
<organism evidence="7 8">
    <name type="scientific">Carpinus fangiana</name>
    <dbReference type="NCBI Taxonomy" id="176857"/>
    <lineage>
        <taxon>Eukaryota</taxon>
        <taxon>Viridiplantae</taxon>
        <taxon>Streptophyta</taxon>
        <taxon>Embryophyta</taxon>
        <taxon>Tracheophyta</taxon>
        <taxon>Spermatophyta</taxon>
        <taxon>Magnoliopsida</taxon>
        <taxon>eudicotyledons</taxon>
        <taxon>Gunneridae</taxon>
        <taxon>Pentapetalae</taxon>
        <taxon>rosids</taxon>
        <taxon>fabids</taxon>
        <taxon>Fagales</taxon>
        <taxon>Betulaceae</taxon>
        <taxon>Carpinus</taxon>
    </lineage>
</organism>
<keyword evidence="3" id="KW-0862">Zinc</keyword>
<dbReference type="InterPro" id="IPR013083">
    <property type="entry name" value="Znf_RING/FYVE/PHD"/>
</dbReference>
<dbReference type="OrthoDB" id="436852at2759"/>
<dbReference type="InterPro" id="IPR001965">
    <property type="entry name" value="Znf_PHD"/>
</dbReference>
<dbReference type="AlphaFoldDB" id="A0A5N6R014"/>
<dbReference type="Proteomes" id="UP000327013">
    <property type="component" value="Chromosome 3"/>
</dbReference>
<dbReference type="Pfam" id="PF00628">
    <property type="entry name" value="PHD"/>
    <property type="match status" value="1"/>
</dbReference>
<dbReference type="PANTHER" id="PTHR46201:SF9">
    <property type="entry name" value="PHD FINGER PROTEIN MALE MEIOCYTE DEATH 1"/>
    <property type="match status" value="1"/>
</dbReference>
<keyword evidence="4" id="KW-0805">Transcription regulation</keyword>
<evidence type="ECO:0000259" key="6">
    <source>
        <dbReference type="SMART" id="SM00249"/>
    </source>
</evidence>
<gene>
    <name evidence="7" type="ORF">FH972_007781</name>
</gene>
<dbReference type="InterPro" id="IPR011011">
    <property type="entry name" value="Znf_FYVE_PHD"/>
</dbReference>
<dbReference type="Gene3D" id="3.30.40.10">
    <property type="entry name" value="Zinc/RING finger domain, C3HC4 (zinc finger)"/>
    <property type="match status" value="1"/>
</dbReference>
<reference evidence="7 8" key="1">
    <citation type="submission" date="2019-06" db="EMBL/GenBank/DDBJ databases">
        <title>A chromosomal-level reference genome of Carpinus fangiana (Coryloideae, Betulaceae).</title>
        <authorList>
            <person name="Yang X."/>
            <person name="Wang Z."/>
            <person name="Zhang L."/>
            <person name="Hao G."/>
            <person name="Liu J."/>
            <person name="Yang Y."/>
        </authorList>
    </citation>
    <scope>NUCLEOTIDE SEQUENCE [LARGE SCALE GENOMIC DNA]</scope>
    <source>
        <strain evidence="7">Cfa_2016G</strain>
        <tissue evidence="7">Leaf</tissue>
    </source>
</reference>
<feature type="domain" description="Zinc finger PHD-type" evidence="6">
    <location>
        <begin position="600"/>
        <end position="646"/>
    </location>
</feature>
<evidence type="ECO:0000256" key="5">
    <source>
        <dbReference type="ARBA" id="ARBA00023163"/>
    </source>
</evidence>
<dbReference type="InterPro" id="IPR057765">
    <property type="entry name" value="MS1-like_ubiquitin"/>
</dbReference>
<dbReference type="InterPro" id="IPR059080">
    <property type="entry name" value="WHD_PTC1"/>
</dbReference>
<keyword evidence="5" id="KW-0804">Transcription</keyword>
<evidence type="ECO:0000256" key="1">
    <source>
        <dbReference type="ARBA" id="ARBA00022723"/>
    </source>
</evidence>
<dbReference type="Pfam" id="PF25874">
    <property type="entry name" value="WHD_plant_repro"/>
    <property type="match status" value="1"/>
</dbReference>
<dbReference type="SUPFAM" id="SSF57903">
    <property type="entry name" value="FYVE/PHD zinc finger"/>
    <property type="match status" value="1"/>
</dbReference>
<dbReference type="PROSITE" id="PS01359">
    <property type="entry name" value="ZF_PHD_1"/>
    <property type="match status" value="1"/>
</dbReference>
<evidence type="ECO:0000256" key="3">
    <source>
        <dbReference type="ARBA" id="ARBA00022833"/>
    </source>
</evidence>
<name>A0A5N6R014_9ROSI</name>
<evidence type="ECO:0000313" key="7">
    <source>
        <dbReference type="EMBL" id="KAE8021934.1"/>
    </source>
</evidence>
<dbReference type="SMART" id="SM00249">
    <property type="entry name" value="PHD"/>
    <property type="match status" value="1"/>
</dbReference>
<protein>
    <recommendedName>
        <fullName evidence="6">Zinc finger PHD-type domain-containing protein</fullName>
    </recommendedName>
</protein>
<dbReference type="InterPro" id="IPR058054">
    <property type="entry name" value="Znf_MS1-like"/>
</dbReference>
<keyword evidence="8" id="KW-1185">Reference proteome</keyword>
<dbReference type="GO" id="GO:0008270">
    <property type="term" value="F:zinc ion binding"/>
    <property type="evidence" value="ECO:0007669"/>
    <property type="project" value="UniProtKB-KW"/>
</dbReference>
<sequence length="678" mass="77230">MSIPILAACQKRKRRPKIYRFHTFGDRGCPIDPRGAFRDNIRVFLQECADIHEDNVQGMPTWCTLLVHEARNFVVPLYTIEEEVTCSLRPYCDHCRCTGWSNHFLSKRKYHLIIPADDEWNKPLVDDVMDLQTHLLHGLIHCNGFGHLLCINGIEGGSKYLCGREIMDLWDRICTNLQTRKITIQDVSKKRSMDLRLLYGVAYGHSWFGRWGYLFCRGSFGVAEHNYARAIELFSQLELEKIIEDYSNNERGREIKKIIRHYRDRSETQLATIKDLLRFMLTIKSRAPMQIDKANDAASYSTSKPCTRITFQNKPLGKEKSLTYRKFTTVVANMDSRWPARRLEYAAEVVVNALKEKKSGNFCHGGMTRQDLRDAARLHIGDTGLLDYVLKSMNNIIVGSHIVRRTVNPTTRILEYSIHELGNGDALISRPLPVSAPVPGVDVYSDLVGLYKNVLLDYKGSDLVDLATQAILDGKHFVKEWPFIDEEDQFLRFICRLMPKLCDVEADQSKRELPPGEIIVVPLHTTVRELKQAVESALGDTYCITEEFFTMEVSELEELDDGELLFGAVESGAELCVRGSGIGLENQLRYQGGADSWTVRCECGAQDDDGERMVECDICEVWQHTRCCGIEDTQTVPPLFVCSGCCVSLVPPKNDSSCAFRYSPTPMYNSFLPQHFCQ</sequence>
<dbReference type="InterPro" id="IPR019787">
    <property type="entry name" value="Znf_PHD-finger"/>
</dbReference>
<dbReference type="PANTHER" id="PTHR46201">
    <property type="entry name" value="PHD FINGER PROTEIN MALE MEIOCYTE DEATH 1-RELATED"/>
    <property type="match status" value="1"/>
</dbReference>
<evidence type="ECO:0000313" key="8">
    <source>
        <dbReference type="Proteomes" id="UP000327013"/>
    </source>
</evidence>
<proteinExistence type="predicted"/>
<dbReference type="Pfam" id="PF25565">
    <property type="entry name" value="Ubiquitin_At1g33420"/>
    <property type="match status" value="1"/>
</dbReference>
<evidence type="ECO:0000256" key="2">
    <source>
        <dbReference type="ARBA" id="ARBA00022771"/>
    </source>
</evidence>
<accession>A0A5N6R014</accession>
<keyword evidence="2" id="KW-0863">Zinc-finger</keyword>
<dbReference type="CDD" id="cd15556">
    <property type="entry name" value="PHD_MMD1_like"/>
    <property type="match status" value="1"/>
</dbReference>
<dbReference type="EMBL" id="CM017323">
    <property type="protein sequence ID" value="KAE8021934.1"/>
    <property type="molecule type" value="Genomic_DNA"/>
</dbReference>
<dbReference type="InterPro" id="IPR019786">
    <property type="entry name" value="Zinc_finger_PHD-type_CS"/>
</dbReference>
<evidence type="ECO:0000256" key="4">
    <source>
        <dbReference type="ARBA" id="ARBA00023015"/>
    </source>
</evidence>